<dbReference type="InterPro" id="IPR012580">
    <property type="entry name" value="NUC153"/>
</dbReference>
<dbReference type="Pfam" id="PF23098">
    <property type="entry name" value="Beta-prop_NOL10_N"/>
    <property type="match status" value="1"/>
</dbReference>
<evidence type="ECO:0000256" key="6">
    <source>
        <dbReference type="SAM" id="MobiDB-lite"/>
    </source>
</evidence>
<feature type="compositionally biased region" description="Basic and acidic residues" evidence="6">
    <location>
        <begin position="576"/>
        <end position="604"/>
    </location>
</feature>
<dbReference type="GO" id="GO:0030686">
    <property type="term" value="C:90S preribosome"/>
    <property type="evidence" value="ECO:0007669"/>
    <property type="project" value="TreeGrafter"/>
</dbReference>
<accession>A0A9W6BH38</accession>
<dbReference type="Pfam" id="PF08159">
    <property type="entry name" value="NUC153"/>
    <property type="match status" value="1"/>
</dbReference>
<feature type="compositionally biased region" description="Basic and acidic residues" evidence="6">
    <location>
        <begin position="689"/>
        <end position="716"/>
    </location>
</feature>
<feature type="compositionally biased region" description="Gly residues" evidence="6">
    <location>
        <begin position="676"/>
        <end position="688"/>
    </location>
</feature>
<dbReference type="PANTHER" id="PTHR14927">
    <property type="entry name" value="NUCLEOLAR PROTEIN 10"/>
    <property type="match status" value="1"/>
</dbReference>
<comment type="subcellular location">
    <subcellularLocation>
        <location evidence="1">Nucleus</location>
        <location evidence="1">Nucleolus</location>
    </subcellularLocation>
</comment>
<sequence length="795" mass="85057">MTLKVSAPDGVKVYHITSGKTLPQWLAESKKKSLKKNEEYRRRLELIQDFGFKAAAQRIKITPDRNYVFATGYHPFSVRCFDLANLSMKFERNLDAEVVDFCVLSEDYSKLAFLCTDRSVMFHARFGSYYRTRVPKFGRDLAYFSPTAELLVVGSAPEVYRINLQEGRFMSPLPTTSPAVNACGIAPSHGLFAAAGEDGQLECFDLRQREAVGLLDAAAAAGAPGEQLTALRFDDSGLHVAVGTSNGLVALYDLRSQRPLVVKDHMYGSRIVDIKFHTYGADASAHSRRVISADRHIVKVWDINTGEGYTSIEPEEGDINDVCVWPDSGLIMVANDTPHMHGYFVPSLGPAPRWCSHLEALTEELAEAAPAVYDDYRFVTRADLTRLGLDHLLGTSLLRAYMHGFFVDNRLYAKAKSLMDPFAYETYRQQRITKKMEEERKARISIIRKLPKVNTKVAARLMAESAEAAAAAAAAAADGAAAGGAAKAGGQRAAAAAANPLADSRFAAMFEDPDFAIDEEADEYRLLHPNAAREKKAQDDLLREHFQEVLSGSDNDEDDGGSEDDDGADSLDEMDERPTEARARPTSDGRNKPNSKRLPERRPDGPAAKRAKQADGGGVGPSMFVARDAAAAEAFRRGESLAERLNQPLADRLASAPAAAPSRRLGGSREVSFVPRGGGFGRGGGGFGRGRDGGGRGRDGGGRGRDGGGRGRDGGGRGRGGRGRGFGGGGGEEAGGGSGGGRGRGRGRGGGGGGRGGGGRGGAPPLSAPPPPHWAAQAPGSWDQKYMRTIAWALA</sequence>
<evidence type="ECO:0000256" key="5">
    <source>
        <dbReference type="ARBA" id="ARBA00023242"/>
    </source>
</evidence>
<comment type="caution">
    <text evidence="10">The sequence shown here is derived from an EMBL/GenBank/DDBJ whole genome shotgun (WGS) entry which is preliminary data.</text>
</comment>
<evidence type="ECO:0008006" key="12">
    <source>
        <dbReference type="Google" id="ProtNLM"/>
    </source>
</evidence>
<dbReference type="InterPro" id="IPR036322">
    <property type="entry name" value="WD40_repeat_dom_sf"/>
</dbReference>
<dbReference type="Gene3D" id="2.130.10.10">
    <property type="entry name" value="YVTN repeat-like/Quinoprotein amine dehydrogenase"/>
    <property type="match status" value="1"/>
</dbReference>
<dbReference type="SMART" id="SM00320">
    <property type="entry name" value="WD40"/>
    <property type="match status" value="4"/>
</dbReference>
<keyword evidence="5" id="KW-0539">Nucleus</keyword>
<feature type="compositionally biased region" description="Gly residues" evidence="6">
    <location>
        <begin position="723"/>
        <end position="762"/>
    </location>
</feature>
<organism evidence="10 11">
    <name type="scientific">Pleodorina starrii</name>
    <dbReference type="NCBI Taxonomy" id="330485"/>
    <lineage>
        <taxon>Eukaryota</taxon>
        <taxon>Viridiplantae</taxon>
        <taxon>Chlorophyta</taxon>
        <taxon>core chlorophytes</taxon>
        <taxon>Chlorophyceae</taxon>
        <taxon>CS clade</taxon>
        <taxon>Chlamydomonadales</taxon>
        <taxon>Volvocaceae</taxon>
        <taxon>Pleodorina</taxon>
    </lineage>
</organism>
<keyword evidence="11" id="KW-1185">Reference proteome</keyword>
<proteinExistence type="inferred from homology"/>
<dbReference type="PANTHER" id="PTHR14927:SF0">
    <property type="entry name" value="NUCLEOLAR PROTEIN 10"/>
    <property type="match status" value="1"/>
</dbReference>
<dbReference type="AlphaFoldDB" id="A0A9W6BH38"/>
<evidence type="ECO:0000259" key="9">
    <source>
        <dbReference type="Pfam" id="PF23098"/>
    </source>
</evidence>
<dbReference type="InterPro" id="IPR056550">
    <property type="entry name" value="NOL10_2nd"/>
</dbReference>
<comment type="similarity">
    <text evidence="2">Belongs to the WD repeat NOL10/ENP2 family.</text>
</comment>
<protein>
    <recommendedName>
        <fullName evidence="12">Nucleolar protein 10</fullName>
    </recommendedName>
</protein>
<dbReference type="InterPro" id="IPR015943">
    <property type="entry name" value="WD40/YVTN_repeat-like_dom_sf"/>
</dbReference>
<dbReference type="Pfam" id="PF23097">
    <property type="entry name" value="NOL10_2nd"/>
    <property type="match status" value="1"/>
</dbReference>
<dbReference type="GO" id="GO:0032040">
    <property type="term" value="C:small-subunit processome"/>
    <property type="evidence" value="ECO:0007669"/>
    <property type="project" value="TreeGrafter"/>
</dbReference>
<feature type="domain" description="Nucleolar protein 10-like N-terminal" evidence="9">
    <location>
        <begin position="4"/>
        <end position="367"/>
    </location>
</feature>
<dbReference type="InterPro" id="IPR040382">
    <property type="entry name" value="NOL10/Enp2"/>
</dbReference>
<dbReference type="Proteomes" id="UP001165080">
    <property type="component" value="Unassembled WGS sequence"/>
</dbReference>
<keyword evidence="4" id="KW-0677">Repeat</keyword>
<keyword evidence="3" id="KW-0853">WD repeat</keyword>
<feature type="region of interest" description="Disordered" evidence="6">
    <location>
        <begin position="550"/>
        <end position="622"/>
    </location>
</feature>
<evidence type="ECO:0000256" key="3">
    <source>
        <dbReference type="ARBA" id="ARBA00022574"/>
    </source>
</evidence>
<evidence type="ECO:0000313" key="11">
    <source>
        <dbReference type="Proteomes" id="UP001165080"/>
    </source>
</evidence>
<dbReference type="GO" id="GO:0000462">
    <property type="term" value="P:maturation of SSU-rRNA from tricistronic rRNA transcript (SSU-rRNA, 5.8S rRNA, LSU-rRNA)"/>
    <property type="evidence" value="ECO:0007669"/>
    <property type="project" value="TreeGrafter"/>
</dbReference>
<feature type="compositionally biased region" description="Acidic residues" evidence="6">
    <location>
        <begin position="554"/>
        <end position="575"/>
    </location>
</feature>
<dbReference type="EMBL" id="BRXU01000004">
    <property type="protein sequence ID" value="GLC51487.1"/>
    <property type="molecule type" value="Genomic_DNA"/>
</dbReference>
<name>A0A9W6BH38_9CHLO</name>
<evidence type="ECO:0000259" key="8">
    <source>
        <dbReference type="Pfam" id="PF23097"/>
    </source>
</evidence>
<evidence type="ECO:0000256" key="4">
    <source>
        <dbReference type="ARBA" id="ARBA00022737"/>
    </source>
</evidence>
<evidence type="ECO:0000259" key="7">
    <source>
        <dbReference type="Pfam" id="PF08159"/>
    </source>
</evidence>
<dbReference type="InterPro" id="IPR001680">
    <property type="entry name" value="WD40_rpt"/>
</dbReference>
<feature type="region of interest" description="Disordered" evidence="6">
    <location>
        <begin position="653"/>
        <end position="780"/>
    </location>
</feature>
<feature type="compositionally biased region" description="Low complexity" evidence="6">
    <location>
        <begin position="653"/>
        <end position="665"/>
    </location>
</feature>
<feature type="domain" description="Nucleolar protein 10-like second" evidence="8">
    <location>
        <begin position="372"/>
        <end position="420"/>
    </location>
</feature>
<gene>
    <name evidence="10" type="primary">PLEST001461</name>
    <name evidence="10" type="ORF">PLESTB_000507800</name>
</gene>
<feature type="domain" description="NUC153" evidence="7">
    <location>
        <begin position="503"/>
        <end position="530"/>
    </location>
</feature>
<reference evidence="10 11" key="1">
    <citation type="journal article" date="2023" name="Commun. Biol.">
        <title>Reorganization of the ancestral sex-determining regions during the evolution of trioecy in Pleodorina starrii.</title>
        <authorList>
            <person name="Takahashi K."/>
            <person name="Suzuki S."/>
            <person name="Kawai-Toyooka H."/>
            <person name="Yamamoto K."/>
            <person name="Hamaji T."/>
            <person name="Ootsuki R."/>
            <person name="Yamaguchi H."/>
            <person name="Kawachi M."/>
            <person name="Higashiyama T."/>
            <person name="Nozaki H."/>
        </authorList>
    </citation>
    <scope>NUCLEOTIDE SEQUENCE [LARGE SCALE GENOMIC DNA]</scope>
    <source>
        <strain evidence="10 11">NIES-4479</strain>
    </source>
</reference>
<dbReference type="InterPro" id="IPR056551">
    <property type="entry name" value="Beta-prop_NOL10_N"/>
</dbReference>
<evidence type="ECO:0000256" key="2">
    <source>
        <dbReference type="ARBA" id="ARBA00005264"/>
    </source>
</evidence>
<evidence type="ECO:0000256" key="1">
    <source>
        <dbReference type="ARBA" id="ARBA00004604"/>
    </source>
</evidence>
<dbReference type="SUPFAM" id="SSF50978">
    <property type="entry name" value="WD40 repeat-like"/>
    <property type="match status" value="1"/>
</dbReference>
<evidence type="ECO:0000313" key="10">
    <source>
        <dbReference type="EMBL" id="GLC51487.1"/>
    </source>
</evidence>